<dbReference type="Gene3D" id="3.10.129.10">
    <property type="entry name" value="Hotdog Thioesterase"/>
    <property type="match status" value="1"/>
</dbReference>
<evidence type="ECO:0000313" key="1">
    <source>
        <dbReference type="EMBL" id="BAO29290.1"/>
    </source>
</evidence>
<dbReference type="AlphaFoldDB" id="W0SEX7"/>
<dbReference type="PANTHER" id="PTHR31793:SF24">
    <property type="entry name" value="LONG-CHAIN ACYL-COA THIOESTERASE FADM"/>
    <property type="match status" value="1"/>
</dbReference>
<organism evidence="1 2">
    <name type="scientific">Sulfuritalea hydrogenivorans sk43H</name>
    <dbReference type="NCBI Taxonomy" id="1223802"/>
    <lineage>
        <taxon>Bacteria</taxon>
        <taxon>Pseudomonadati</taxon>
        <taxon>Pseudomonadota</taxon>
        <taxon>Betaproteobacteria</taxon>
        <taxon>Nitrosomonadales</taxon>
        <taxon>Sterolibacteriaceae</taxon>
        <taxon>Sulfuritalea</taxon>
    </lineage>
</organism>
<dbReference type="GO" id="GO:0047617">
    <property type="term" value="F:fatty acyl-CoA hydrolase activity"/>
    <property type="evidence" value="ECO:0007669"/>
    <property type="project" value="TreeGrafter"/>
</dbReference>
<dbReference type="InterPro" id="IPR029069">
    <property type="entry name" value="HotDog_dom_sf"/>
</dbReference>
<dbReference type="Proteomes" id="UP000031637">
    <property type="component" value="Chromosome"/>
</dbReference>
<dbReference type="RefSeq" id="WP_041098275.1">
    <property type="nucleotide sequence ID" value="NZ_AP012547.1"/>
</dbReference>
<evidence type="ECO:0000313" key="2">
    <source>
        <dbReference type="Proteomes" id="UP000031637"/>
    </source>
</evidence>
<dbReference type="OrthoDB" id="9799036at2"/>
<accession>W0SEX7</accession>
<dbReference type="InterPro" id="IPR050563">
    <property type="entry name" value="4-hydroxybenzoyl-CoA_TE"/>
</dbReference>
<dbReference type="PANTHER" id="PTHR31793">
    <property type="entry name" value="4-HYDROXYBENZOYL-COA THIOESTERASE FAMILY MEMBER"/>
    <property type="match status" value="1"/>
</dbReference>
<dbReference type="EMBL" id="AP012547">
    <property type="protein sequence ID" value="BAO29290.1"/>
    <property type="molecule type" value="Genomic_DNA"/>
</dbReference>
<proteinExistence type="predicted"/>
<reference evidence="1 2" key="1">
    <citation type="journal article" date="2014" name="Syst. Appl. Microbiol.">
        <title>Complete genomes of freshwater sulfur oxidizers Sulfuricella denitrificans skB26 and Sulfuritalea hydrogenivorans sk43H: genetic insights into the sulfur oxidation pathway of betaproteobacteria.</title>
        <authorList>
            <person name="Watanabe T."/>
            <person name="Kojima H."/>
            <person name="Fukui M."/>
        </authorList>
    </citation>
    <scope>NUCLEOTIDE SEQUENCE [LARGE SCALE GENOMIC DNA]</scope>
    <source>
        <strain evidence="1">DSM22779</strain>
    </source>
</reference>
<keyword evidence="2" id="KW-1185">Reference proteome</keyword>
<dbReference type="HOGENOM" id="CLU_101141_2_2_4"/>
<protein>
    <submittedName>
        <fullName evidence="1">Putative thioesterase</fullName>
    </submittedName>
</protein>
<dbReference type="STRING" id="1223802.SUTH_01491"/>
<dbReference type="Pfam" id="PF13279">
    <property type="entry name" value="4HBT_2"/>
    <property type="match status" value="1"/>
</dbReference>
<dbReference type="CDD" id="cd00586">
    <property type="entry name" value="4HBT"/>
    <property type="match status" value="1"/>
</dbReference>
<dbReference type="KEGG" id="shd:SUTH_01491"/>
<name>W0SEX7_9PROT</name>
<gene>
    <name evidence="1" type="ORF">SUTH_01491</name>
</gene>
<dbReference type="SUPFAM" id="SSF54637">
    <property type="entry name" value="Thioesterase/thiol ester dehydrase-isomerase"/>
    <property type="match status" value="1"/>
</dbReference>
<sequence length="135" mass="15413">MEHHRKLVYSNRMPIRWGDQDAMGHVNNTVYFRYMEQARIEWLESFGFGTSWTQTEGPVIVNASCTFLIPFTYPGIIDCRMFCGAPGRSSVPTWYEMRLVGDDRLFAEGAAKLVWINPSTGKSIPLPEAMRVSCL</sequence>